<gene>
    <name evidence="1" type="ORF">Ari01nite_04440</name>
</gene>
<dbReference type="AlphaFoldDB" id="A0A919MS87"/>
<dbReference type="Proteomes" id="UP000636960">
    <property type="component" value="Unassembled WGS sequence"/>
</dbReference>
<dbReference type="RefSeq" id="WP_203778830.1">
    <property type="nucleotide sequence ID" value="NZ_BOMV01000005.1"/>
</dbReference>
<accession>A0A919MS87</accession>
<protein>
    <submittedName>
        <fullName evidence="1">Uncharacterized protein</fullName>
    </submittedName>
</protein>
<organism evidence="1 2">
    <name type="scientific">Paractinoplanes rishiriensis</name>
    <dbReference type="NCBI Taxonomy" id="1050105"/>
    <lineage>
        <taxon>Bacteria</taxon>
        <taxon>Bacillati</taxon>
        <taxon>Actinomycetota</taxon>
        <taxon>Actinomycetes</taxon>
        <taxon>Micromonosporales</taxon>
        <taxon>Micromonosporaceae</taxon>
        <taxon>Paractinoplanes</taxon>
    </lineage>
</organism>
<name>A0A919MS87_9ACTN</name>
<evidence type="ECO:0000313" key="1">
    <source>
        <dbReference type="EMBL" id="GIE92979.1"/>
    </source>
</evidence>
<proteinExistence type="predicted"/>
<keyword evidence="2" id="KW-1185">Reference proteome</keyword>
<comment type="caution">
    <text evidence="1">The sequence shown here is derived from an EMBL/GenBank/DDBJ whole genome shotgun (WGS) entry which is preliminary data.</text>
</comment>
<evidence type="ECO:0000313" key="2">
    <source>
        <dbReference type="Proteomes" id="UP000636960"/>
    </source>
</evidence>
<dbReference type="EMBL" id="BOMV01000005">
    <property type="protein sequence ID" value="GIE92979.1"/>
    <property type="molecule type" value="Genomic_DNA"/>
</dbReference>
<sequence>MQVMVRWKVLEDQVGQELAMLREVYDELASAEIDGLRYATYRLADGVTFIDVVDLPQGPGMLRQIEAFGRYRAGLEGRCAEPPEVTQMEEVGSYRFP</sequence>
<reference evidence="1" key="1">
    <citation type="submission" date="2021-01" db="EMBL/GenBank/DDBJ databases">
        <title>Whole genome shotgun sequence of Actinoplanes rishiriensis NBRC 108556.</title>
        <authorList>
            <person name="Komaki H."/>
            <person name="Tamura T."/>
        </authorList>
    </citation>
    <scope>NUCLEOTIDE SEQUENCE</scope>
    <source>
        <strain evidence="1">NBRC 108556</strain>
    </source>
</reference>